<dbReference type="PANTHER" id="PTHR21184:SF6">
    <property type="entry name" value="CONSERVED PLASMA MEMBRANE PROTEIN"/>
    <property type="match status" value="1"/>
</dbReference>
<dbReference type="AlphaFoldDB" id="A0A1S3IQP9"/>
<evidence type="ECO:0000313" key="5">
    <source>
        <dbReference type="RefSeq" id="XP_013399869.1"/>
    </source>
</evidence>
<proteinExistence type="inferred from homology"/>
<keyword evidence="4" id="KW-1185">Reference proteome</keyword>
<dbReference type="Proteomes" id="UP000085678">
    <property type="component" value="Unplaced"/>
</dbReference>
<dbReference type="OrthoDB" id="413402at2759"/>
<comment type="similarity">
    <text evidence="1">Belongs to the menorin family.</text>
</comment>
<accession>A0A1S3IQP9</accession>
<protein>
    <submittedName>
        <fullName evidence="5">Uncharacterized protein LOC106166017</fullName>
    </submittedName>
</protein>
<dbReference type="Pfam" id="PF10223">
    <property type="entry name" value="Menorin_N"/>
    <property type="match status" value="1"/>
</dbReference>
<dbReference type="GO" id="GO:0005615">
    <property type="term" value="C:extracellular space"/>
    <property type="evidence" value="ECO:0007669"/>
    <property type="project" value="TreeGrafter"/>
</dbReference>
<evidence type="ECO:0000256" key="1">
    <source>
        <dbReference type="ARBA" id="ARBA00044953"/>
    </source>
</evidence>
<dbReference type="InterPro" id="IPR057489">
    <property type="entry name" value="Menorin_C"/>
</dbReference>
<reference evidence="5" key="1">
    <citation type="submission" date="2025-08" db="UniProtKB">
        <authorList>
            <consortium name="RefSeq"/>
        </authorList>
    </citation>
    <scope>IDENTIFICATION</scope>
    <source>
        <tissue evidence="5">Gonads</tissue>
    </source>
</reference>
<dbReference type="GeneID" id="106166017"/>
<dbReference type="InterPro" id="IPR019356">
    <property type="entry name" value="Menorin_dom"/>
</dbReference>
<dbReference type="Pfam" id="PF25161">
    <property type="entry name" value="Menorin_C"/>
    <property type="match status" value="1"/>
</dbReference>
<feature type="domain" description="Menorin-like" evidence="2">
    <location>
        <begin position="11"/>
        <end position="156"/>
    </location>
</feature>
<evidence type="ECO:0000259" key="2">
    <source>
        <dbReference type="Pfam" id="PF10223"/>
    </source>
</evidence>
<organism evidence="4 5">
    <name type="scientific">Lingula anatina</name>
    <name type="common">Brachiopod</name>
    <name type="synonym">Lingula unguis</name>
    <dbReference type="NCBI Taxonomy" id="7574"/>
    <lineage>
        <taxon>Eukaryota</taxon>
        <taxon>Metazoa</taxon>
        <taxon>Spiralia</taxon>
        <taxon>Lophotrochozoa</taxon>
        <taxon>Brachiopoda</taxon>
        <taxon>Linguliformea</taxon>
        <taxon>Lingulata</taxon>
        <taxon>Lingulida</taxon>
        <taxon>Linguloidea</taxon>
        <taxon>Lingulidae</taxon>
        <taxon>Lingula</taxon>
    </lineage>
</organism>
<sequence length="375" mass="42418">MCITHSSGLNNNLKLQVPVWLGADVLIGPNSDKSPTINATEFFKLCNEKFPYSTLLLGWTSVPPEGNPNKRGYKWADVIEMHDLITSHDLHNPVAISIRSVLTQHSVPQIRWLSDTTDSYLYVWDDIMDSTPLLDILYIRYLLPRSDVYYHVSERHKEYFPKHRERPGGYLDKATLQRAHRRLYSEEWKQFNYGTNSRLLLGTGSAVMSGEKALLVRKLNTVITSTSPASITGVVYFEPRGTTKTGPEDGLEIFLRTKNPDDLHKLRAVKCFIGTQGAISIKTHNMVNIDLKAEGKVTPSYVGTCYRFVILDSGNTISIHVKVPPDCNKILSNEESDRTTVLLQTSNKVSEDDYKMVVRTNTLNVYGIVEELIIQ</sequence>
<evidence type="ECO:0000259" key="3">
    <source>
        <dbReference type="Pfam" id="PF25161"/>
    </source>
</evidence>
<name>A0A1S3IQP9_LINAN</name>
<dbReference type="InParanoid" id="A0A1S3IQP9"/>
<dbReference type="KEGG" id="lak:106166017"/>
<dbReference type="RefSeq" id="XP_013399869.1">
    <property type="nucleotide sequence ID" value="XM_013544415.1"/>
</dbReference>
<gene>
    <name evidence="5" type="primary">LOC106166017</name>
</gene>
<dbReference type="PANTHER" id="PTHR21184">
    <property type="entry name" value="MENORIN (DENDRITIC BRANCHING PROTEIN)"/>
    <property type="match status" value="1"/>
</dbReference>
<feature type="domain" description="Menorin C-terminal" evidence="3">
    <location>
        <begin position="203"/>
        <end position="346"/>
    </location>
</feature>
<evidence type="ECO:0000313" key="4">
    <source>
        <dbReference type="Proteomes" id="UP000085678"/>
    </source>
</evidence>